<feature type="transmembrane region" description="Helical" evidence="8">
    <location>
        <begin position="166"/>
        <end position="185"/>
    </location>
</feature>
<evidence type="ECO:0000256" key="3">
    <source>
        <dbReference type="ARBA" id="ARBA00022475"/>
    </source>
</evidence>
<dbReference type="PANTHER" id="PTHR43791:SF39">
    <property type="entry name" value="TRANSPORTER LIZ1_SEO1, PUTATIVE (AFU_ORTHOLOGUE AFUA_3G00980)-RELATED"/>
    <property type="match status" value="1"/>
</dbReference>
<keyword evidence="10" id="KW-1185">Reference proteome</keyword>
<comment type="similarity">
    <text evidence="7">Belongs to the major facilitator superfamily. Allantoate permease family.</text>
</comment>
<dbReference type="FunFam" id="1.20.1250.20:FF:000065">
    <property type="entry name" value="Putative MFS pantothenate transporter"/>
    <property type="match status" value="1"/>
</dbReference>
<accession>H8X325</accession>
<dbReference type="Proteomes" id="UP000005018">
    <property type="component" value="Chromosome 3"/>
</dbReference>
<dbReference type="RefSeq" id="XP_003868789.1">
    <property type="nucleotide sequence ID" value="XM_003868741.1"/>
</dbReference>
<feature type="transmembrane region" description="Helical" evidence="8">
    <location>
        <begin position="261"/>
        <end position="281"/>
    </location>
</feature>
<evidence type="ECO:0000256" key="8">
    <source>
        <dbReference type="SAM" id="Phobius"/>
    </source>
</evidence>
<dbReference type="FunFam" id="1.20.1250.20:FF:000386">
    <property type="entry name" value="MFS general substrate transporter"/>
    <property type="match status" value="1"/>
</dbReference>
<dbReference type="PANTHER" id="PTHR43791">
    <property type="entry name" value="PERMEASE-RELATED"/>
    <property type="match status" value="1"/>
</dbReference>
<feature type="transmembrane region" description="Helical" evidence="8">
    <location>
        <begin position="403"/>
        <end position="424"/>
    </location>
</feature>
<dbReference type="GO" id="GO:0005886">
    <property type="term" value="C:plasma membrane"/>
    <property type="evidence" value="ECO:0007669"/>
    <property type="project" value="UniProtKB-SubCell"/>
</dbReference>
<proteinExistence type="inferred from homology"/>
<reference evidence="9 10" key="1">
    <citation type="journal article" date="2012" name="PLoS ONE">
        <title>Sequence and analysis of the genome of the pathogenic yeast Candida orthopsilosis.</title>
        <authorList>
            <person name="Riccombeni A."/>
            <person name="Vidanes G."/>
            <person name="Proux-Wera E."/>
            <person name="Wolfe K.H."/>
            <person name="Butler G."/>
        </authorList>
    </citation>
    <scope>NUCLEOTIDE SEQUENCE [LARGE SCALE GENOMIC DNA]</scope>
    <source>
        <strain evidence="9 10">Co 90-125</strain>
    </source>
</reference>
<comment type="subcellular location">
    <subcellularLocation>
        <location evidence="1">Cell membrane</location>
        <topology evidence="1">Multi-pass membrane protein</topology>
    </subcellularLocation>
</comment>
<evidence type="ECO:0000313" key="10">
    <source>
        <dbReference type="Proteomes" id="UP000005018"/>
    </source>
</evidence>
<feature type="transmembrane region" description="Helical" evidence="8">
    <location>
        <begin position="373"/>
        <end position="391"/>
    </location>
</feature>
<feature type="transmembrane region" description="Helical" evidence="8">
    <location>
        <begin position="463"/>
        <end position="485"/>
    </location>
</feature>
<keyword evidence="5 8" id="KW-1133">Transmembrane helix</keyword>
<dbReference type="OrthoDB" id="3639251at2759"/>
<feature type="transmembrane region" description="Helical" evidence="8">
    <location>
        <begin position="136"/>
        <end position="154"/>
    </location>
</feature>
<evidence type="ECO:0000256" key="6">
    <source>
        <dbReference type="ARBA" id="ARBA00023136"/>
    </source>
</evidence>
<dbReference type="InterPro" id="IPR036259">
    <property type="entry name" value="MFS_trans_sf"/>
</dbReference>
<dbReference type="Gene3D" id="1.20.1250.20">
    <property type="entry name" value="MFS general substrate transporter like domains"/>
    <property type="match status" value="1"/>
</dbReference>
<dbReference type="AlphaFoldDB" id="H8X325"/>
<evidence type="ECO:0000256" key="1">
    <source>
        <dbReference type="ARBA" id="ARBA00004651"/>
    </source>
</evidence>
<feature type="transmembrane region" description="Helical" evidence="8">
    <location>
        <begin position="229"/>
        <end position="249"/>
    </location>
</feature>
<dbReference type="GO" id="GO:0022857">
    <property type="term" value="F:transmembrane transporter activity"/>
    <property type="evidence" value="ECO:0007669"/>
    <property type="project" value="InterPro"/>
</dbReference>
<keyword evidence="4 8" id="KW-0812">Transmembrane</keyword>
<dbReference type="InterPro" id="IPR011701">
    <property type="entry name" value="MFS"/>
</dbReference>
<keyword evidence="2" id="KW-0813">Transport</keyword>
<dbReference type="eggNOG" id="KOG2533">
    <property type="taxonomic scope" value="Eukaryota"/>
</dbReference>
<name>H8X325_CANO9</name>
<organism evidence="9 10">
    <name type="scientific">Candida orthopsilosis (strain 90-125)</name>
    <name type="common">Yeast</name>
    <dbReference type="NCBI Taxonomy" id="1136231"/>
    <lineage>
        <taxon>Eukaryota</taxon>
        <taxon>Fungi</taxon>
        <taxon>Dikarya</taxon>
        <taxon>Ascomycota</taxon>
        <taxon>Saccharomycotina</taxon>
        <taxon>Pichiomycetes</taxon>
        <taxon>Debaryomycetaceae</taxon>
        <taxon>Candida/Lodderomyces clade</taxon>
        <taxon>Candida</taxon>
    </lineage>
</organism>
<feature type="transmembrane region" description="Helical" evidence="8">
    <location>
        <begin position="497"/>
        <end position="517"/>
    </location>
</feature>
<evidence type="ECO:0000256" key="5">
    <source>
        <dbReference type="ARBA" id="ARBA00022989"/>
    </source>
</evidence>
<gene>
    <name evidence="9" type="ORF">CORT_0C05110</name>
</gene>
<keyword evidence="3" id="KW-1003">Cell membrane</keyword>
<dbReference type="GeneID" id="14539769"/>
<dbReference type="KEGG" id="cot:CORT_0C05110"/>
<evidence type="ECO:0000256" key="2">
    <source>
        <dbReference type="ARBA" id="ARBA00022448"/>
    </source>
</evidence>
<protein>
    <submittedName>
        <fullName evidence="9">Uncharacterized protein</fullName>
    </submittedName>
</protein>
<keyword evidence="6 8" id="KW-0472">Membrane</keyword>
<evidence type="ECO:0000256" key="7">
    <source>
        <dbReference type="ARBA" id="ARBA00037968"/>
    </source>
</evidence>
<dbReference type="SUPFAM" id="SSF103473">
    <property type="entry name" value="MFS general substrate transporter"/>
    <property type="match status" value="1"/>
</dbReference>
<feature type="transmembrane region" description="Helical" evidence="8">
    <location>
        <begin position="92"/>
        <end position="110"/>
    </location>
</feature>
<dbReference type="HOGENOM" id="CLU_001265_4_2_1"/>
<evidence type="ECO:0000256" key="4">
    <source>
        <dbReference type="ARBA" id="ARBA00022692"/>
    </source>
</evidence>
<feature type="transmembrane region" description="Helical" evidence="8">
    <location>
        <begin position="430"/>
        <end position="451"/>
    </location>
</feature>
<sequence>MVNSKNLILAQEEVGRLATITSNSSQSSIQPLRPTKDDDVSISQKEIPSQYIDISSSTLTPEEIEQRDNSWKFKIERFFWDGTGKHPKEQKYLFKLDFFLLTSSCLGYFIKNLNQSNVTTAYVNGMDEYYNMNNNQYNYMVTLFTVGYIIGQIPSNMILHRISARFYLGGLEILWSILTLLMITVPPTNIKGMYALRFFIGLLESGYFPALEYLLGSNYGTTELSKRSSYFAVSSGLAGIISPLLQEAIIKRFTHSSLPPFKWMFVFDAVISFPIGIYTMIVDPNTPSTTDAFYFTDEDKLVGLERRRLLGAELNTRQPFTWQKIKSFFSTWHIYIFPFLFLCNNNSCAAHNQPTFQSFMKNYLHKPSSVYNTWPSVISAISIGLTLCFAYTNDILGGRKNVWFVNAFFICLIIGCALLASWNIPLGLHWFSYFLIGLPPMWGMPFIFSWINRLLYADDMKRNFVVVVTNTAAYVTGAWVPILVWNTNDKPEYFIGFTYTAVLSSVGLILTLVVHILSSRDERRAKRENVIEGGSSSSIEDYTDI</sequence>
<evidence type="ECO:0000313" key="9">
    <source>
        <dbReference type="EMBL" id="CCG25885.1"/>
    </source>
</evidence>
<dbReference type="EMBL" id="HE681721">
    <property type="protein sequence ID" value="CCG25885.1"/>
    <property type="molecule type" value="Genomic_DNA"/>
</dbReference>
<dbReference type="Pfam" id="PF07690">
    <property type="entry name" value="MFS_1"/>
    <property type="match status" value="1"/>
</dbReference>